<dbReference type="HAMAP" id="MF_01428">
    <property type="entry name" value="Glu_Q_tRNA_synth"/>
    <property type="match status" value="1"/>
</dbReference>
<keyword evidence="3 7" id="KW-0547">Nucleotide-binding</keyword>
<dbReference type="SUPFAM" id="SSF52374">
    <property type="entry name" value="Nucleotidylyl transferase"/>
    <property type="match status" value="1"/>
</dbReference>
<dbReference type="EMBL" id="BAAADG010000005">
    <property type="protein sequence ID" value="GAA0224214.1"/>
    <property type="molecule type" value="Genomic_DNA"/>
</dbReference>
<feature type="binding site" evidence="7">
    <location>
        <position position="236"/>
    </location>
    <ligand>
        <name>ATP</name>
        <dbReference type="ChEBI" id="CHEBI:30616"/>
    </ligand>
</feature>
<feature type="short sequence motif" description="'HIGH' region" evidence="7">
    <location>
        <begin position="10"/>
        <end position="20"/>
    </location>
</feature>
<evidence type="ECO:0000313" key="11">
    <source>
        <dbReference type="Proteomes" id="UP001501476"/>
    </source>
</evidence>
<comment type="cofactor">
    <cofactor evidence="7">
        <name>Zn(2+)</name>
        <dbReference type="ChEBI" id="CHEBI:29105"/>
    </cofactor>
    <text evidence="7">Binds 1 zinc ion per subunit.</text>
</comment>
<organism evidence="10 11">
    <name type="scientific">Methylophaga marina</name>
    <dbReference type="NCBI Taxonomy" id="45495"/>
    <lineage>
        <taxon>Bacteria</taxon>
        <taxon>Pseudomonadati</taxon>
        <taxon>Pseudomonadota</taxon>
        <taxon>Gammaproteobacteria</taxon>
        <taxon>Thiotrichales</taxon>
        <taxon>Piscirickettsiaceae</taxon>
        <taxon>Methylophaga</taxon>
    </lineage>
</organism>
<reference evidence="10 11" key="1">
    <citation type="journal article" date="2019" name="Int. J. Syst. Evol. Microbiol.">
        <title>The Global Catalogue of Microorganisms (GCM) 10K type strain sequencing project: providing services to taxonomists for standard genome sequencing and annotation.</title>
        <authorList>
            <consortium name="The Broad Institute Genomics Platform"/>
            <consortium name="The Broad Institute Genome Sequencing Center for Infectious Disease"/>
            <person name="Wu L."/>
            <person name="Ma J."/>
        </authorList>
    </citation>
    <scope>NUCLEOTIDE SEQUENCE [LARGE SCALE GENOMIC DNA]</scope>
    <source>
        <strain evidence="10 11">JCM 6886</strain>
    </source>
</reference>
<evidence type="ECO:0000256" key="4">
    <source>
        <dbReference type="ARBA" id="ARBA00022833"/>
    </source>
</evidence>
<dbReference type="Proteomes" id="UP001501476">
    <property type="component" value="Unassembled WGS sequence"/>
</dbReference>
<dbReference type="Pfam" id="PF00749">
    <property type="entry name" value="tRNA-synt_1c"/>
    <property type="match status" value="1"/>
</dbReference>
<evidence type="ECO:0000256" key="7">
    <source>
        <dbReference type="HAMAP-Rule" id="MF_01428"/>
    </source>
</evidence>
<comment type="caution">
    <text evidence="10">The sequence shown here is derived from an EMBL/GenBank/DDBJ whole genome shotgun (WGS) entry which is preliminary data.</text>
</comment>
<dbReference type="InterPro" id="IPR022380">
    <property type="entry name" value="Glu-Q_tRNA(Asp)_Synthase"/>
</dbReference>
<dbReference type="NCBIfam" id="NF004314">
    <property type="entry name" value="PRK05710.1-3"/>
    <property type="match status" value="1"/>
</dbReference>
<feature type="binding site" evidence="7">
    <location>
        <position position="43"/>
    </location>
    <ligand>
        <name>L-glutamate</name>
        <dbReference type="ChEBI" id="CHEBI:29985"/>
    </ligand>
</feature>
<gene>
    <name evidence="10" type="primary">gluQRS</name>
    <name evidence="7" type="synonym">gluQ</name>
    <name evidence="10" type="ORF">GCM10008964_14830</name>
</gene>
<dbReference type="InterPro" id="IPR049940">
    <property type="entry name" value="GluQ/Sye"/>
</dbReference>
<dbReference type="InterPro" id="IPR014729">
    <property type="entry name" value="Rossmann-like_a/b/a_fold"/>
</dbReference>
<accession>A0ABN0TKS3</accession>
<feature type="binding site" evidence="7">
    <location>
        <position position="119"/>
    </location>
    <ligand>
        <name>Zn(2+)</name>
        <dbReference type="ChEBI" id="CHEBI:29105"/>
    </ligand>
</feature>
<proteinExistence type="inferred from homology"/>
<evidence type="ECO:0000256" key="1">
    <source>
        <dbReference type="ARBA" id="ARBA00022598"/>
    </source>
</evidence>
<feature type="domain" description="Glutamyl/glutaminyl-tRNA synthetase class Ib catalytic" evidence="9">
    <location>
        <begin position="7"/>
        <end position="255"/>
    </location>
</feature>
<keyword evidence="6 7" id="KW-0030">Aminoacyl-tRNA synthetase</keyword>
<dbReference type="EC" id="6.1.1.-" evidence="7"/>
<feature type="binding site" evidence="7">
    <location>
        <position position="99"/>
    </location>
    <ligand>
        <name>Zn(2+)</name>
        <dbReference type="ChEBI" id="CHEBI:29105"/>
    </ligand>
</feature>
<feature type="binding site" evidence="7">
    <location>
        <position position="195"/>
    </location>
    <ligand>
        <name>L-glutamate</name>
        <dbReference type="ChEBI" id="CHEBI:29985"/>
    </ligand>
</feature>
<evidence type="ECO:0000256" key="6">
    <source>
        <dbReference type="ARBA" id="ARBA00023146"/>
    </source>
</evidence>
<keyword evidence="5 7" id="KW-0067">ATP-binding</keyword>
<keyword evidence="1 7" id="KW-0436">Ligase</keyword>
<name>A0ABN0TKS3_9GAMM</name>
<feature type="binding site" evidence="7">
    <location>
        <position position="123"/>
    </location>
    <ligand>
        <name>Zn(2+)</name>
        <dbReference type="ChEBI" id="CHEBI:29105"/>
    </ligand>
</feature>
<feature type="short sequence motif" description="'KMSKS' region" evidence="7">
    <location>
        <begin position="233"/>
        <end position="237"/>
    </location>
</feature>
<dbReference type="PANTHER" id="PTHR43311">
    <property type="entry name" value="GLUTAMATE--TRNA LIGASE"/>
    <property type="match status" value="1"/>
</dbReference>
<dbReference type="RefSeq" id="WP_286304100.1">
    <property type="nucleotide sequence ID" value="NZ_AP027741.1"/>
</dbReference>
<keyword evidence="11" id="KW-1185">Reference proteome</keyword>
<dbReference type="InterPro" id="IPR020058">
    <property type="entry name" value="Glu/Gln-tRNA-synth_Ib_cat-dom"/>
</dbReference>
<feature type="binding site" evidence="7">
    <location>
        <begin position="7"/>
        <end position="11"/>
    </location>
    <ligand>
        <name>L-glutamate</name>
        <dbReference type="ChEBI" id="CHEBI:29985"/>
    </ligand>
</feature>
<dbReference type="InterPro" id="IPR000924">
    <property type="entry name" value="Glu/Gln-tRNA-synth"/>
</dbReference>
<evidence type="ECO:0000256" key="5">
    <source>
        <dbReference type="ARBA" id="ARBA00022840"/>
    </source>
</evidence>
<dbReference type="Gene3D" id="3.40.50.620">
    <property type="entry name" value="HUPs"/>
    <property type="match status" value="1"/>
</dbReference>
<keyword evidence="8" id="KW-0648">Protein biosynthesis</keyword>
<comment type="similarity">
    <text evidence="7">Belongs to the class-I aminoacyl-tRNA synthetase family. GluQ subfamily.</text>
</comment>
<evidence type="ECO:0000256" key="8">
    <source>
        <dbReference type="RuleBase" id="RU363037"/>
    </source>
</evidence>
<feature type="binding site" evidence="7">
    <location>
        <position position="101"/>
    </location>
    <ligand>
        <name>Zn(2+)</name>
        <dbReference type="ChEBI" id="CHEBI:29105"/>
    </ligand>
</feature>
<evidence type="ECO:0000259" key="9">
    <source>
        <dbReference type="Pfam" id="PF00749"/>
    </source>
</evidence>
<sequence length="293" mass="32796">MTDYIGRYAPSPTGPLHFGSLVTAVASYLDAKTQSGKWLLRMEDLDKPREMPGAADDILRTLDGYGFEWDGEVIYQSERSELYQSYLEKLKDKQCVYPCNCSRREVADIAHAGIEGPVYPGSCRHGLSSNRTQIAWRLRVDSDNLIFNDRVYGDIQHHLQTDFGDFVLKRADGLFAYQLAVVVDDAEQGINHIVRGADLLNSTSRQVYLQQQIEAISPSYAHIPLVTNTHGEKLSKQTAAPAIAIHDASEQLINALFFLGLDASALSSAMPIAHIWQWALTNWQLCQVKKKII</sequence>
<feature type="binding site" evidence="7">
    <location>
        <position position="177"/>
    </location>
    <ligand>
        <name>L-glutamate</name>
        <dbReference type="ChEBI" id="CHEBI:29985"/>
    </ligand>
</feature>
<evidence type="ECO:0000256" key="2">
    <source>
        <dbReference type="ARBA" id="ARBA00022723"/>
    </source>
</evidence>
<comment type="function">
    <text evidence="7">Catalyzes the tRNA-independent activation of glutamate in presence of ATP and the subsequent transfer of glutamate onto a tRNA(Asp). Glutamate is transferred on the 2-amino-5-(4,5-dihydroxy-2-cyclopenten-1-yl) moiety of the queuosine in the wobble position of the QUC anticodon.</text>
</comment>
<dbReference type="PANTHER" id="PTHR43311:SF1">
    <property type="entry name" value="GLUTAMYL-Q TRNA(ASP) SYNTHETASE"/>
    <property type="match status" value="1"/>
</dbReference>
<protein>
    <recommendedName>
        <fullName evidence="7">Glutamyl-Q tRNA(Asp) synthetase</fullName>
        <shortName evidence="7">Glu-Q-RSs</shortName>
        <ecNumber evidence="7">6.1.1.-</ecNumber>
    </recommendedName>
</protein>
<keyword evidence="2 7" id="KW-0479">Metal-binding</keyword>
<dbReference type="PRINTS" id="PR00987">
    <property type="entry name" value="TRNASYNTHGLU"/>
</dbReference>
<dbReference type="NCBIfam" id="TIGR03838">
    <property type="entry name" value="queuosine_YadB"/>
    <property type="match status" value="1"/>
</dbReference>
<evidence type="ECO:0000313" key="10">
    <source>
        <dbReference type="EMBL" id="GAA0224214.1"/>
    </source>
</evidence>
<evidence type="ECO:0000256" key="3">
    <source>
        <dbReference type="ARBA" id="ARBA00022741"/>
    </source>
</evidence>
<keyword evidence="4 7" id="KW-0862">Zinc</keyword>